<sequence>MTIADTSVVPSGQTTIFSRIGKGLRKVPFSVGFGIAWLAAMVFIAFFADWLRPYGITAMDLKSRLALPGSFPHLLGTDELGRDVLSRLIQSIRVSLAIAFGATIISAVFGTTLGFLAAKFRGSVEHLVLVLADFQAALPFLIMSLAVLAFFGSSMPLLIGLMGFYGWERYARIARGLAISANAQGYAASVVQLGATPARVYLKHILPNVASTLIVSMTLTFPEIILMESGLSFLGLGVQPPETSLGNMVGFGREYLTRAPWIMLAPAAVIMLTTLSISLVGDWLRDKLDPTLR</sequence>
<evidence type="ECO:0000256" key="5">
    <source>
        <dbReference type="ARBA" id="ARBA00022989"/>
    </source>
</evidence>
<dbReference type="RefSeq" id="WP_306412013.1">
    <property type="nucleotide sequence ID" value="NZ_JANFPI010000004.1"/>
</dbReference>
<dbReference type="InterPro" id="IPR050366">
    <property type="entry name" value="BP-dependent_transpt_permease"/>
</dbReference>
<feature type="transmembrane region" description="Helical" evidence="7">
    <location>
        <begin position="29"/>
        <end position="51"/>
    </location>
</feature>
<protein>
    <submittedName>
        <fullName evidence="9">ABC transporter permease</fullName>
    </submittedName>
</protein>
<accession>A0AAE3N138</accession>
<evidence type="ECO:0000313" key="9">
    <source>
        <dbReference type="EMBL" id="MCX8998231.1"/>
    </source>
</evidence>
<name>A0AAE3N138_9HYPH</name>
<evidence type="ECO:0000256" key="3">
    <source>
        <dbReference type="ARBA" id="ARBA00022475"/>
    </source>
</evidence>
<evidence type="ECO:0000256" key="1">
    <source>
        <dbReference type="ARBA" id="ARBA00004651"/>
    </source>
</evidence>
<comment type="caution">
    <text evidence="9">The sequence shown here is derived from an EMBL/GenBank/DDBJ whole genome shotgun (WGS) entry which is preliminary data.</text>
</comment>
<gene>
    <name evidence="9" type="ORF">NOF55_14050</name>
</gene>
<dbReference type="PROSITE" id="PS50928">
    <property type="entry name" value="ABC_TM1"/>
    <property type="match status" value="1"/>
</dbReference>
<dbReference type="GO" id="GO:0055085">
    <property type="term" value="P:transmembrane transport"/>
    <property type="evidence" value="ECO:0007669"/>
    <property type="project" value="InterPro"/>
</dbReference>
<dbReference type="AlphaFoldDB" id="A0AAE3N138"/>
<dbReference type="PANTHER" id="PTHR43386:SF25">
    <property type="entry name" value="PEPTIDE ABC TRANSPORTER PERMEASE PROTEIN"/>
    <property type="match status" value="1"/>
</dbReference>
<dbReference type="Pfam" id="PF00528">
    <property type="entry name" value="BPD_transp_1"/>
    <property type="match status" value="1"/>
</dbReference>
<evidence type="ECO:0000256" key="2">
    <source>
        <dbReference type="ARBA" id="ARBA00022448"/>
    </source>
</evidence>
<feature type="transmembrane region" description="Helical" evidence="7">
    <location>
        <begin position="261"/>
        <end position="284"/>
    </location>
</feature>
<organism evidence="9 10">
    <name type="scientific">Ectorhizobium quercum</name>
    <dbReference type="NCBI Taxonomy" id="2965071"/>
    <lineage>
        <taxon>Bacteria</taxon>
        <taxon>Pseudomonadati</taxon>
        <taxon>Pseudomonadota</taxon>
        <taxon>Alphaproteobacteria</taxon>
        <taxon>Hyphomicrobiales</taxon>
        <taxon>Rhizobiaceae</taxon>
        <taxon>Ectorhizobium</taxon>
    </lineage>
</organism>
<dbReference type="InterPro" id="IPR035906">
    <property type="entry name" value="MetI-like_sf"/>
</dbReference>
<evidence type="ECO:0000256" key="6">
    <source>
        <dbReference type="ARBA" id="ARBA00023136"/>
    </source>
</evidence>
<evidence type="ECO:0000256" key="7">
    <source>
        <dbReference type="RuleBase" id="RU363032"/>
    </source>
</evidence>
<evidence type="ECO:0000259" key="8">
    <source>
        <dbReference type="PROSITE" id="PS50928"/>
    </source>
</evidence>
<dbReference type="CDD" id="cd06261">
    <property type="entry name" value="TM_PBP2"/>
    <property type="match status" value="1"/>
</dbReference>
<feature type="domain" description="ABC transmembrane type-1" evidence="8">
    <location>
        <begin position="92"/>
        <end position="281"/>
    </location>
</feature>
<proteinExistence type="inferred from homology"/>
<comment type="similarity">
    <text evidence="7">Belongs to the binding-protein-dependent transport system permease family.</text>
</comment>
<keyword evidence="2 7" id="KW-0813">Transport</keyword>
<feature type="transmembrane region" description="Helical" evidence="7">
    <location>
        <begin position="205"/>
        <end position="226"/>
    </location>
</feature>
<dbReference type="SUPFAM" id="SSF161098">
    <property type="entry name" value="MetI-like"/>
    <property type="match status" value="1"/>
</dbReference>
<dbReference type="Gene3D" id="1.10.3720.10">
    <property type="entry name" value="MetI-like"/>
    <property type="match status" value="1"/>
</dbReference>
<keyword evidence="6 7" id="KW-0472">Membrane</keyword>
<dbReference type="EMBL" id="JANFPI010000004">
    <property type="protein sequence ID" value="MCX8998231.1"/>
    <property type="molecule type" value="Genomic_DNA"/>
</dbReference>
<dbReference type="Proteomes" id="UP001208771">
    <property type="component" value="Unassembled WGS sequence"/>
</dbReference>
<reference evidence="9" key="1">
    <citation type="submission" date="2022-07" db="EMBL/GenBank/DDBJ databases">
        <title>Ectorhizobium quercum gen.nov., sp. nov.</title>
        <authorList>
            <person name="Ma T."/>
            <person name="Li Y."/>
        </authorList>
    </citation>
    <scope>NUCLEOTIDE SEQUENCE</scope>
    <source>
        <strain evidence="9">BDR2-2</strain>
    </source>
</reference>
<evidence type="ECO:0000313" key="10">
    <source>
        <dbReference type="Proteomes" id="UP001208771"/>
    </source>
</evidence>
<feature type="transmembrane region" description="Helical" evidence="7">
    <location>
        <begin position="96"/>
        <end position="118"/>
    </location>
</feature>
<keyword evidence="10" id="KW-1185">Reference proteome</keyword>
<comment type="subcellular location">
    <subcellularLocation>
        <location evidence="1 7">Cell membrane</location>
        <topology evidence="1 7">Multi-pass membrane protein</topology>
    </subcellularLocation>
</comment>
<dbReference type="GO" id="GO:0005886">
    <property type="term" value="C:plasma membrane"/>
    <property type="evidence" value="ECO:0007669"/>
    <property type="project" value="UniProtKB-SubCell"/>
</dbReference>
<keyword evidence="3" id="KW-1003">Cell membrane</keyword>
<dbReference type="InterPro" id="IPR000515">
    <property type="entry name" value="MetI-like"/>
</dbReference>
<evidence type="ECO:0000256" key="4">
    <source>
        <dbReference type="ARBA" id="ARBA00022692"/>
    </source>
</evidence>
<keyword evidence="4 7" id="KW-0812">Transmembrane</keyword>
<dbReference type="PANTHER" id="PTHR43386">
    <property type="entry name" value="OLIGOPEPTIDE TRANSPORT SYSTEM PERMEASE PROTEIN APPC"/>
    <property type="match status" value="1"/>
</dbReference>
<keyword evidence="5 7" id="KW-1133">Transmembrane helix</keyword>
<feature type="transmembrane region" description="Helical" evidence="7">
    <location>
        <begin position="138"/>
        <end position="165"/>
    </location>
</feature>